<evidence type="ECO:0008006" key="12">
    <source>
        <dbReference type="Google" id="ProtNLM"/>
    </source>
</evidence>
<evidence type="ECO:0000256" key="6">
    <source>
        <dbReference type="ARBA" id="ARBA00023004"/>
    </source>
</evidence>
<dbReference type="Proteomes" id="UP000266643">
    <property type="component" value="Unassembled WGS sequence"/>
</dbReference>
<evidence type="ECO:0000256" key="1">
    <source>
        <dbReference type="ARBA" id="ARBA00001954"/>
    </source>
</evidence>
<keyword evidence="5" id="KW-0560">Oxidoreductase</keyword>
<organism evidence="10 11">
    <name type="scientific">Aphanomyces astaci</name>
    <name type="common">Crayfish plague agent</name>
    <dbReference type="NCBI Taxonomy" id="112090"/>
    <lineage>
        <taxon>Eukaryota</taxon>
        <taxon>Sar</taxon>
        <taxon>Stramenopiles</taxon>
        <taxon>Oomycota</taxon>
        <taxon>Saprolegniomycetes</taxon>
        <taxon>Saprolegniales</taxon>
        <taxon>Verrucalvaceae</taxon>
        <taxon>Aphanomyces</taxon>
    </lineage>
</organism>
<dbReference type="Pfam" id="PF06155">
    <property type="entry name" value="GBBH-like_N"/>
    <property type="match status" value="1"/>
</dbReference>
<evidence type="ECO:0000259" key="8">
    <source>
        <dbReference type="Pfam" id="PF02668"/>
    </source>
</evidence>
<dbReference type="GO" id="GO:0016706">
    <property type="term" value="F:2-oxoglutarate-dependent dioxygenase activity"/>
    <property type="evidence" value="ECO:0007669"/>
    <property type="project" value="UniProtKB-ARBA"/>
</dbReference>
<keyword evidence="4" id="KW-0223">Dioxygenase</keyword>
<accession>A0A397C5S0</accession>
<dbReference type="GO" id="GO:0045329">
    <property type="term" value="P:carnitine biosynthetic process"/>
    <property type="evidence" value="ECO:0007669"/>
    <property type="project" value="TreeGrafter"/>
</dbReference>
<dbReference type="Gene3D" id="3.30.2020.30">
    <property type="match status" value="1"/>
</dbReference>
<dbReference type="VEuPathDB" id="FungiDB:H257_15507"/>
<evidence type="ECO:0000256" key="7">
    <source>
        <dbReference type="SAM" id="Coils"/>
    </source>
</evidence>
<sequence>VVYAGVATASADKLDIEWTDGLRSSVDLFHLRAWCTCPQCEHSTGQRLLNITDAPLAPRISSVQVDPSSPPSSSFDLPKQLHASLPSSNAAVSSVDFAALSSDDGVLALCEHIHRDGLAIVRHVPSVPGTVRDVAERIAPISHTHLYGSVFDVVAEHNPVNIAYTSERLKLHLDLAYYESPPGLQLLHALRYDATVQGGLDFVHMRWGLRYEWRQVTAMFWSPPFEGVPTRIPAEKLPAYYAAYRALDEIIQENVIEFKLKQGELVVFNQRSEGESAFTMDVGRMLHGREAFESKSDGVRHLQGTYVNIDDFLCRFQSLRHQHDKANTVDKHKAIAALAASQANTLAARQSRRRDEVATLEERLRELASRSDDDAIIGQLQQKLMTIQANYHSFTDRYEKAMELQRAAQLQVNTLTLQMDATSQHLASELEKERQTNRVLESTIATLKQSDLRAKLKRLEAMATRIEALEDDAVQLHAKKRALERRVEELEAGVSTPSTDLPAER</sequence>
<dbReference type="AlphaFoldDB" id="A0A397C5S0"/>
<evidence type="ECO:0000256" key="2">
    <source>
        <dbReference type="ARBA" id="ARBA00008654"/>
    </source>
</evidence>
<evidence type="ECO:0000313" key="11">
    <source>
        <dbReference type="Proteomes" id="UP000266643"/>
    </source>
</evidence>
<reference evidence="10 11" key="1">
    <citation type="submission" date="2018-08" db="EMBL/GenBank/DDBJ databases">
        <title>Aphanomyces genome sequencing and annotation.</title>
        <authorList>
            <person name="Minardi D."/>
            <person name="Oidtmann B."/>
            <person name="Van Der Giezen M."/>
            <person name="Studholme D.J."/>
        </authorList>
    </citation>
    <scope>NUCLEOTIDE SEQUENCE [LARGE SCALE GENOMIC DNA]</scope>
    <source>
        <strain evidence="10 11">D2</strain>
    </source>
</reference>
<feature type="domain" description="TauD/TfdA-like" evidence="8">
    <location>
        <begin position="227"/>
        <end position="306"/>
    </location>
</feature>
<comment type="cofactor">
    <cofactor evidence="1">
        <name>Fe(2+)</name>
        <dbReference type="ChEBI" id="CHEBI:29033"/>
    </cofactor>
</comment>
<dbReference type="Gene3D" id="3.60.130.10">
    <property type="entry name" value="Clavaminate synthase-like"/>
    <property type="match status" value="2"/>
</dbReference>
<dbReference type="InterPro" id="IPR050411">
    <property type="entry name" value="AlphaKG_dependent_hydroxylases"/>
</dbReference>
<evidence type="ECO:0000313" key="10">
    <source>
        <dbReference type="EMBL" id="RHY40167.1"/>
    </source>
</evidence>
<proteinExistence type="inferred from homology"/>
<evidence type="ECO:0000256" key="3">
    <source>
        <dbReference type="ARBA" id="ARBA00022723"/>
    </source>
</evidence>
<keyword evidence="6" id="KW-0408">Iron</keyword>
<feature type="non-terminal residue" evidence="10">
    <location>
        <position position="1"/>
    </location>
</feature>
<evidence type="ECO:0000256" key="5">
    <source>
        <dbReference type="ARBA" id="ARBA00023002"/>
    </source>
</evidence>
<gene>
    <name evidence="10" type="ORF">DYB30_010632</name>
</gene>
<dbReference type="InterPro" id="IPR010376">
    <property type="entry name" value="GBBH-like_N"/>
</dbReference>
<comment type="similarity">
    <text evidence="2">Belongs to the gamma-BBH/TMLD family.</text>
</comment>
<dbReference type="InterPro" id="IPR042098">
    <property type="entry name" value="TauD-like_sf"/>
</dbReference>
<evidence type="ECO:0000256" key="4">
    <source>
        <dbReference type="ARBA" id="ARBA00022964"/>
    </source>
</evidence>
<name>A0A397C5S0_APHAT</name>
<dbReference type="PANTHER" id="PTHR10696:SF25">
    <property type="entry name" value="OXIDOREDUCTASE AIM17-RELATED"/>
    <property type="match status" value="1"/>
</dbReference>
<comment type="caution">
    <text evidence="10">The sequence shown here is derived from an EMBL/GenBank/DDBJ whole genome shotgun (WGS) entry which is preliminary data.</text>
</comment>
<dbReference type="GO" id="GO:0046872">
    <property type="term" value="F:metal ion binding"/>
    <property type="evidence" value="ECO:0007669"/>
    <property type="project" value="UniProtKB-KW"/>
</dbReference>
<evidence type="ECO:0000259" key="9">
    <source>
        <dbReference type="Pfam" id="PF06155"/>
    </source>
</evidence>
<feature type="coiled-coil region" evidence="7">
    <location>
        <begin position="430"/>
        <end position="493"/>
    </location>
</feature>
<protein>
    <recommendedName>
        <fullName evidence="12">Gamma-butyrobetaine hydroxylase-like N-terminal domain-containing protein</fullName>
    </recommendedName>
</protein>
<keyword evidence="3" id="KW-0479">Metal-binding</keyword>
<dbReference type="InterPro" id="IPR038492">
    <property type="entry name" value="GBBH-like_N_sf"/>
</dbReference>
<feature type="domain" description="Gamma-butyrobetaine hydroxylase-like N-terminal" evidence="9">
    <location>
        <begin position="11"/>
        <end position="63"/>
    </location>
</feature>
<dbReference type="GO" id="GO:0005739">
    <property type="term" value="C:mitochondrion"/>
    <property type="evidence" value="ECO:0007669"/>
    <property type="project" value="TreeGrafter"/>
</dbReference>
<keyword evidence="7" id="KW-0175">Coiled coil</keyword>
<feature type="domain" description="TauD/TfdA-like" evidence="8">
    <location>
        <begin position="92"/>
        <end position="200"/>
    </location>
</feature>
<dbReference type="InterPro" id="IPR003819">
    <property type="entry name" value="TauD/TfdA-like"/>
</dbReference>
<dbReference type="Pfam" id="PF02668">
    <property type="entry name" value="TauD"/>
    <property type="match status" value="2"/>
</dbReference>
<dbReference type="SUPFAM" id="SSF51197">
    <property type="entry name" value="Clavaminate synthase-like"/>
    <property type="match status" value="1"/>
</dbReference>
<dbReference type="PANTHER" id="PTHR10696">
    <property type="entry name" value="GAMMA-BUTYROBETAINE HYDROXYLASE-RELATED"/>
    <property type="match status" value="1"/>
</dbReference>
<dbReference type="EMBL" id="QUTD01011315">
    <property type="protein sequence ID" value="RHY40167.1"/>
    <property type="molecule type" value="Genomic_DNA"/>
</dbReference>